<dbReference type="RefSeq" id="WP_040718416.1">
    <property type="nucleotide sequence ID" value="NZ_CAWPHS010000089.1"/>
</dbReference>
<evidence type="ECO:0000313" key="2">
    <source>
        <dbReference type="EMBL" id="NKY86238.1"/>
    </source>
</evidence>
<keyword evidence="1" id="KW-0812">Transmembrane</keyword>
<dbReference type="EMBL" id="JAAXPE010000009">
    <property type="protein sequence ID" value="NKY86238.1"/>
    <property type="molecule type" value="Genomic_DNA"/>
</dbReference>
<reference evidence="2 3" key="1">
    <citation type="submission" date="2020-04" db="EMBL/GenBank/DDBJ databases">
        <title>MicrobeNet Type strains.</title>
        <authorList>
            <person name="Nicholson A.C."/>
        </authorList>
    </citation>
    <scope>NUCLEOTIDE SEQUENCE [LARGE SCALE GENOMIC DNA]</scope>
    <source>
        <strain evidence="2 3">DSM 44445</strain>
    </source>
</reference>
<keyword evidence="1" id="KW-0472">Membrane</keyword>
<evidence type="ECO:0000313" key="3">
    <source>
        <dbReference type="Proteomes" id="UP000523447"/>
    </source>
</evidence>
<feature type="transmembrane region" description="Helical" evidence="1">
    <location>
        <begin position="33"/>
        <end position="62"/>
    </location>
</feature>
<name>A0A7X6LX97_9NOCA</name>
<comment type="caution">
    <text evidence="2">The sequence shown here is derived from an EMBL/GenBank/DDBJ whole genome shotgun (WGS) entry which is preliminary data.</text>
</comment>
<dbReference type="Proteomes" id="UP000523447">
    <property type="component" value="Unassembled WGS sequence"/>
</dbReference>
<evidence type="ECO:0000256" key="1">
    <source>
        <dbReference type="SAM" id="Phobius"/>
    </source>
</evidence>
<keyword evidence="3" id="KW-1185">Reference proteome</keyword>
<protein>
    <submittedName>
        <fullName evidence="2">Uncharacterized protein</fullName>
    </submittedName>
</protein>
<sequence length="76" mass="7720">MTAVSPILRSSRRAPHTVELAGVPWPVYKLEALALGLVLALILALIVGSAQVAVLAGAAVAAGRWVVGAIARHTTG</sequence>
<accession>A0A7X6LX97</accession>
<keyword evidence="1" id="KW-1133">Transmembrane helix</keyword>
<dbReference type="AlphaFoldDB" id="A0A7X6LX97"/>
<proteinExistence type="predicted"/>
<organism evidence="2 3">
    <name type="scientific">Nocardia veterana</name>
    <dbReference type="NCBI Taxonomy" id="132249"/>
    <lineage>
        <taxon>Bacteria</taxon>
        <taxon>Bacillati</taxon>
        <taxon>Actinomycetota</taxon>
        <taxon>Actinomycetes</taxon>
        <taxon>Mycobacteriales</taxon>
        <taxon>Nocardiaceae</taxon>
        <taxon>Nocardia</taxon>
    </lineage>
</organism>
<gene>
    <name evidence="2" type="ORF">HGA07_11450</name>
</gene>